<reference evidence="2 3" key="1">
    <citation type="submission" date="2014-02" db="EMBL/GenBank/DDBJ databases">
        <title>Draft genome sequence of Lysinibacillus massiliensis CCUG 49529.</title>
        <authorList>
            <person name="Zhang F."/>
            <person name="Wang G."/>
            <person name="Zhang L."/>
        </authorList>
    </citation>
    <scope>NUCLEOTIDE SEQUENCE [LARGE SCALE GENOMIC DNA]</scope>
    <source>
        <strain evidence="2 3">CCUG 49529</strain>
    </source>
</reference>
<feature type="coiled-coil region" evidence="1">
    <location>
        <begin position="84"/>
        <end position="210"/>
    </location>
</feature>
<protein>
    <submittedName>
        <fullName evidence="2">Uncharacterized protein</fullName>
    </submittedName>
</protein>
<name>A0A0A3IX32_9BACL</name>
<organism evidence="2 3">
    <name type="scientific">Ureibacillus massiliensis 4400831 = CIP 108448 = CCUG 49529</name>
    <dbReference type="NCBI Taxonomy" id="1211035"/>
    <lineage>
        <taxon>Bacteria</taxon>
        <taxon>Bacillati</taxon>
        <taxon>Bacillota</taxon>
        <taxon>Bacilli</taxon>
        <taxon>Bacillales</taxon>
        <taxon>Caryophanaceae</taxon>
        <taxon>Ureibacillus</taxon>
    </lineage>
</organism>
<evidence type="ECO:0000313" key="3">
    <source>
        <dbReference type="Proteomes" id="UP000030595"/>
    </source>
</evidence>
<evidence type="ECO:0000313" key="2">
    <source>
        <dbReference type="EMBL" id="KGR89314.1"/>
    </source>
</evidence>
<dbReference type="OrthoDB" id="2823105at2"/>
<sequence length="242" mass="28321">MTKVVEKKGMNWFKDILSNQNQINENIEKIQEPTTETIDNNVSSTSDSGQVLEKFQDNSDKLSLDLMNSVENILKDRQLLSYKKKALEEQLLSANETINRLNVDLLKKDQLLQEDQKVINELENKLTSKQMGYDQLIEDYKAYQLSSKMEYEKISNQLETETSKYKKLNDDFTSYQYQNMLTVKKLEEKIRNLEIENQKSLEQYQKIVDEKAKLMETINDFTERMSFSFSTNASSNSTSKPE</sequence>
<dbReference type="Proteomes" id="UP000030595">
    <property type="component" value="Unassembled WGS sequence"/>
</dbReference>
<evidence type="ECO:0000256" key="1">
    <source>
        <dbReference type="SAM" id="Coils"/>
    </source>
</evidence>
<gene>
    <name evidence="2" type="ORF">CD30_17290</name>
</gene>
<proteinExistence type="predicted"/>
<keyword evidence="1" id="KW-0175">Coiled coil</keyword>
<dbReference type="EMBL" id="JPVQ01000050">
    <property type="protein sequence ID" value="KGR89314.1"/>
    <property type="molecule type" value="Genomic_DNA"/>
</dbReference>
<dbReference type="AlphaFoldDB" id="A0A0A3IX32"/>
<dbReference type="RefSeq" id="WP_036179444.1">
    <property type="nucleotide sequence ID" value="NZ_AVCZ01000050.1"/>
</dbReference>
<keyword evidence="3" id="KW-1185">Reference proteome</keyword>
<dbReference type="eggNOG" id="ENOG5030UA1">
    <property type="taxonomic scope" value="Bacteria"/>
</dbReference>
<accession>A0A0A3IX32</accession>
<comment type="caution">
    <text evidence="2">The sequence shown here is derived from an EMBL/GenBank/DDBJ whole genome shotgun (WGS) entry which is preliminary data.</text>
</comment>